<dbReference type="EMBL" id="JAUSWL010000014">
    <property type="protein sequence ID" value="MDQ0546483.1"/>
    <property type="molecule type" value="Genomic_DNA"/>
</dbReference>
<comment type="caution">
    <text evidence="3">The sequence shown here is derived from an EMBL/GenBank/DDBJ whole genome shotgun (WGS) entry which is preliminary data.</text>
</comment>
<sequence length="178" mass="18683">MRLSTLLVGLCLGTALPGAVLAQAPQKPAPAAAPDPALLKVARETVAQMQGDRAATLGSMAAPMVGMMQQIGIKEPEKAQVLVQEVVMPTLSEHYDELLDIQARGFATILGKDDLQAIAAFYATPTGKRLAAAQPQLAQIQLAGMQQWMQAVAPEMQAKIVKAVQAHGWGPGGQAKPK</sequence>
<dbReference type="AlphaFoldDB" id="A0AAJ1U1Z7"/>
<evidence type="ECO:0000313" key="4">
    <source>
        <dbReference type="Proteomes" id="UP001223420"/>
    </source>
</evidence>
<feature type="domain" description="DUF2059" evidence="2">
    <location>
        <begin position="97"/>
        <end position="155"/>
    </location>
</feature>
<organism evidence="3 4">
    <name type="scientific">Methylobacterium brachiatum</name>
    <dbReference type="NCBI Taxonomy" id="269660"/>
    <lineage>
        <taxon>Bacteria</taxon>
        <taxon>Pseudomonadati</taxon>
        <taxon>Pseudomonadota</taxon>
        <taxon>Alphaproteobacteria</taxon>
        <taxon>Hyphomicrobiales</taxon>
        <taxon>Methylobacteriaceae</taxon>
        <taxon>Methylobacterium</taxon>
    </lineage>
</organism>
<feature type="chain" id="PRO_5042538709" description="DUF2059 domain-containing protein" evidence="1">
    <location>
        <begin position="23"/>
        <end position="178"/>
    </location>
</feature>
<accession>A0AAJ1U1Z7</accession>
<reference evidence="3" key="1">
    <citation type="submission" date="2023-07" db="EMBL/GenBank/DDBJ databases">
        <title>Genomic Encyclopedia of Type Strains, Phase IV (KMG-IV): sequencing the most valuable type-strain genomes for metagenomic binning, comparative biology and taxonomic classification.</title>
        <authorList>
            <person name="Goeker M."/>
        </authorList>
    </citation>
    <scope>NUCLEOTIDE SEQUENCE</scope>
    <source>
        <strain evidence="3">DSM 19569</strain>
    </source>
</reference>
<dbReference type="Proteomes" id="UP001223420">
    <property type="component" value="Unassembled WGS sequence"/>
</dbReference>
<evidence type="ECO:0000256" key="1">
    <source>
        <dbReference type="SAM" id="SignalP"/>
    </source>
</evidence>
<dbReference type="InterPro" id="IPR018637">
    <property type="entry name" value="DUF2059"/>
</dbReference>
<gene>
    <name evidence="3" type="ORF">QO001_005434</name>
</gene>
<proteinExistence type="predicted"/>
<protein>
    <recommendedName>
        <fullName evidence="2">DUF2059 domain-containing protein</fullName>
    </recommendedName>
</protein>
<dbReference type="Pfam" id="PF09832">
    <property type="entry name" value="DUF2059"/>
    <property type="match status" value="1"/>
</dbReference>
<evidence type="ECO:0000313" key="3">
    <source>
        <dbReference type="EMBL" id="MDQ0546483.1"/>
    </source>
</evidence>
<dbReference type="RefSeq" id="WP_230367747.1">
    <property type="nucleotide sequence ID" value="NZ_JAJALK010000015.1"/>
</dbReference>
<name>A0AAJ1U1Z7_9HYPH</name>
<evidence type="ECO:0000259" key="2">
    <source>
        <dbReference type="Pfam" id="PF09832"/>
    </source>
</evidence>
<keyword evidence="1" id="KW-0732">Signal</keyword>
<feature type="signal peptide" evidence="1">
    <location>
        <begin position="1"/>
        <end position="22"/>
    </location>
</feature>